<dbReference type="SUPFAM" id="SSF55874">
    <property type="entry name" value="ATPase domain of HSP90 chaperone/DNA topoisomerase II/histidine kinase"/>
    <property type="match status" value="1"/>
</dbReference>
<dbReference type="InterPro" id="IPR004358">
    <property type="entry name" value="Sig_transdc_His_kin-like_C"/>
</dbReference>
<dbReference type="InterPro" id="IPR000014">
    <property type="entry name" value="PAS"/>
</dbReference>
<evidence type="ECO:0000256" key="5">
    <source>
        <dbReference type="SAM" id="MobiDB-lite"/>
    </source>
</evidence>
<evidence type="ECO:0000259" key="7">
    <source>
        <dbReference type="PROSITE" id="PS50109"/>
    </source>
</evidence>
<dbReference type="PANTHER" id="PTHR43547">
    <property type="entry name" value="TWO-COMPONENT HISTIDINE KINASE"/>
    <property type="match status" value="1"/>
</dbReference>
<feature type="domain" description="Histidine kinase" evidence="7">
    <location>
        <begin position="381"/>
        <end position="600"/>
    </location>
</feature>
<dbReference type="NCBIfam" id="TIGR00229">
    <property type="entry name" value="sensory_box"/>
    <property type="match status" value="1"/>
</dbReference>
<dbReference type="AlphaFoldDB" id="A0A518GV59"/>
<dbReference type="Gene3D" id="3.40.50.2300">
    <property type="match status" value="1"/>
</dbReference>
<dbReference type="CDD" id="cd00130">
    <property type="entry name" value="PAS"/>
    <property type="match status" value="1"/>
</dbReference>
<dbReference type="EMBL" id="CP036426">
    <property type="protein sequence ID" value="QDV32469.1"/>
    <property type="molecule type" value="Genomic_DNA"/>
</dbReference>
<name>A0A518GV59_9BACT</name>
<gene>
    <name evidence="10" type="primary">arcB_1</name>
    <name evidence="10" type="ORF">ElP_03010</name>
</gene>
<evidence type="ECO:0000259" key="8">
    <source>
        <dbReference type="PROSITE" id="PS50110"/>
    </source>
</evidence>
<dbReference type="GO" id="GO:0000155">
    <property type="term" value="F:phosphorelay sensor kinase activity"/>
    <property type="evidence" value="ECO:0007669"/>
    <property type="project" value="InterPro"/>
</dbReference>
<evidence type="ECO:0000256" key="6">
    <source>
        <dbReference type="SAM" id="Phobius"/>
    </source>
</evidence>
<dbReference type="PROSITE" id="PS50112">
    <property type="entry name" value="PAS"/>
    <property type="match status" value="1"/>
</dbReference>
<dbReference type="InterPro" id="IPR035965">
    <property type="entry name" value="PAS-like_dom_sf"/>
</dbReference>
<keyword evidence="10" id="KW-0808">Transferase</keyword>
<evidence type="ECO:0000256" key="1">
    <source>
        <dbReference type="ARBA" id="ARBA00000085"/>
    </source>
</evidence>
<dbReference type="PROSITE" id="PS50109">
    <property type="entry name" value="HIS_KIN"/>
    <property type="match status" value="1"/>
</dbReference>
<keyword evidence="6" id="KW-1133">Transmembrane helix</keyword>
<dbReference type="Gene3D" id="1.10.287.130">
    <property type="match status" value="1"/>
</dbReference>
<dbReference type="SMART" id="SM00448">
    <property type="entry name" value="REC"/>
    <property type="match status" value="1"/>
</dbReference>
<keyword evidence="6" id="KW-0812">Transmembrane</keyword>
<dbReference type="SMART" id="SM00387">
    <property type="entry name" value="HATPase_c"/>
    <property type="match status" value="1"/>
</dbReference>
<feature type="modified residue" description="4-aspartylphosphate" evidence="4">
    <location>
        <position position="679"/>
    </location>
</feature>
<dbReference type="SUPFAM" id="SSF52172">
    <property type="entry name" value="CheY-like"/>
    <property type="match status" value="1"/>
</dbReference>
<keyword evidence="3 4" id="KW-0597">Phosphoprotein</keyword>
<feature type="region of interest" description="Disordered" evidence="5">
    <location>
        <begin position="603"/>
        <end position="628"/>
    </location>
</feature>
<feature type="transmembrane region" description="Helical" evidence="6">
    <location>
        <begin position="186"/>
        <end position="204"/>
    </location>
</feature>
<keyword evidence="11" id="KW-1185">Reference proteome</keyword>
<dbReference type="CDD" id="cd00082">
    <property type="entry name" value="HisKA"/>
    <property type="match status" value="1"/>
</dbReference>
<dbReference type="SUPFAM" id="SSF55785">
    <property type="entry name" value="PYP-like sensor domain (PAS domain)"/>
    <property type="match status" value="1"/>
</dbReference>
<dbReference type="InterPro" id="IPR036890">
    <property type="entry name" value="HATPase_C_sf"/>
</dbReference>
<dbReference type="OrthoDB" id="5287556at2"/>
<comment type="catalytic activity">
    <reaction evidence="1">
        <text>ATP + protein L-histidine = ADP + protein N-phospho-L-histidine.</text>
        <dbReference type="EC" id="2.7.13.3"/>
    </reaction>
</comment>
<feature type="domain" description="PAS" evidence="9">
    <location>
        <begin position="247"/>
        <end position="292"/>
    </location>
</feature>
<dbReference type="InterPro" id="IPR005467">
    <property type="entry name" value="His_kinase_dom"/>
</dbReference>
<keyword evidence="6" id="KW-0472">Membrane</keyword>
<dbReference type="PANTHER" id="PTHR43547:SF2">
    <property type="entry name" value="HYBRID SIGNAL TRANSDUCTION HISTIDINE KINASE C"/>
    <property type="match status" value="1"/>
</dbReference>
<dbReference type="CDD" id="cd00075">
    <property type="entry name" value="HATPase"/>
    <property type="match status" value="1"/>
</dbReference>
<evidence type="ECO:0000256" key="3">
    <source>
        <dbReference type="ARBA" id="ARBA00022553"/>
    </source>
</evidence>
<dbReference type="PRINTS" id="PR00344">
    <property type="entry name" value="BCTRLSENSOR"/>
</dbReference>
<dbReference type="InterPro" id="IPR031621">
    <property type="entry name" value="HisKA_7TM"/>
</dbReference>
<feature type="transmembrane region" description="Helical" evidence="6">
    <location>
        <begin position="20"/>
        <end position="38"/>
    </location>
</feature>
<evidence type="ECO:0000256" key="2">
    <source>
        <dbReference type="ARBA" id="ARBA00012438"/>
    </source>
</evidence>
<dbReference type="Pfam" id="PF16927">
    <property type="entry name" value="HisKA_7TM"/>
    <property type="match status" value="1"/>
</dbReference>
<dbReference type="SUPFAM" id="SSF47384">
    <property type="entry name" value="Homodimeric domain of signal transducing histidine kinase"/>
    <property type="match status" value="1"/>
</dbReference>
<dbReference type="RefSeq" id="WP_145266574.1">
    <property type="nucleotide sequence ID" value="NZ_CP036426.1"/>
</dbReference>
<dbReference type="SMART" id="SM00388">
    <property type="entry name" value="HisKA"/>
    <property type="match status" value="1"/>
</dbReference>
<feature type="transmembrane region" description="Helical" evidence="6">
    <location>
        <begin position="76"/>
        <end position="98"/>
    </location>
</feature>
<dbReference type="KEGG" id="tpla:ElP_03010"/>
<dbReference type="EC" id="2.7.13.3" evidence="2"/>
<evidence type="ECO:0000313" key="11">
    <source>
        <dbReference type="Proteomes" id="UP000317835"/>
    </source>
</evidence>
<dbReference type="Gene3D" id="3.30.565.10">
    <property type="entry name" value="Histidine kinase-like ATPase, C-terminal domain"/>
    <property type="match status" value="1"/>
</dbReference>
<proteinExistence type="predicted"/>
<dbReference type="InterPro" id="IPR001789">
    <property type="entry name" value="Sig_transdc_resp-reg_receiver"/>
</dbReference>
<dbReference type="Pfam" id="PF02518">
    <property type="entry name" value="HATPase_c"/>
    <property type="match status" value="1"/>
</dbReference>
<feature type="transmembrane region" description="Helical" evidence="6">
    <location>
        <begin position="158"/>
        <end position="179"/>
    </location>
</feature>
<reference evidence="10 11" key="1">
    <citation type="submission" date="2019-02" db="EMBL/GenBank/DDBJ databases">
        <title>Deep-cultivation of Planctomycetes and their phenomic and genomic characterization uncovers novel biology.</title>
        <authorList>
            <person name="Wiegand S."/>
            <person name="Jogler M."/>
            <person name="Boedeker C."/>
            <person name="Pinto D."/>
            <person name="Vollmers J."/>
            <person name="Rivas-Marin E."/>
            <person name="Kohn T."/>
            <person name="Peeters S.H."/>
            <person name="Heuer A."/>
            <person name="Rast P."/>
            <person name="Oberbeckmann S."/>
            <person name="Bunk B."/>
            <person name="Jeske O."/>
            <person name="Meyerdierks A."/>
            <person name="Storesund J.E."/>
            <person name="Kallscheuer N."/>
            <person name="Luecker S."/>
            <person name="Lage O.M."/>
            <person name="Pohl T."/>
            <person name="Merkel B.J."/>
            <person name="Hornburger P."/>
            <person name="Mueller R.-W."/>
            <person name="Bruemmer F."/>
            <person name="Labrenz M."/>
            <person name="Spormann A.M."/>
            <person name="Op den Camp H."/>
            <person name="Overmann J."/>
            <person name="Amann R."/>
            <person name="Jetten M.S.M."/>
            <person name="Mascher T."/>
            <person name="Medema M.H."/>
            <person name="Devos D.P."/>
            <person name="Kaster A.-K."/>
            <person name="Ovreas L."/>
            <person name="Rohde M."/>
            <person name="Galperin M.Y."/>
            <person name="Jogler C."/>
        </authorList>
    </citation>
    <scope>NUCLEOTIDE SEQUENCE [LARGE SCALE GENOMIC DNA]</scope>
    <source>
        <strain evidence="10 11">ElP</strain>
    </source>
</reference>
<accession>A0A518GV59</accession>
<feature type="domain" description="Response regulatory" evidence="8">
    <location>
        <begin position="630"/>
        <end position="743"/>
    </location>
</feature>
<dbReference type="PROSITE" id="PS50110">
    <property type="entry name" value="RESPONSE_REGULATORY"/>
    <property type="match status" value="1"/>
</dbReference>
<dbReference type="Pfam" id="PF00072">
    <property type="entry name" value="Response_reg"/>
    <property type="match status" value="1"/>
</dbReference>
<dbReference type="InterPro" id="IPR003661">
    <property type="entry name" value="HisK_dim/P_dom"/>
</dbReference>
<evidence type="ECO:0000259" key="9">
    <source>
        <dbReference type="PROSITE" id="PS50112"/>
    </source>
</evidence>
<dbReference type="InterPro" id="IPR003594">
    <property type="entry name" value="HATPase_dom"/>
</dbReference>
<feature type="transmembrane region" description="Helical" evidence="6">
    <location>
        <begin position="224"/>
        <end position="243"/>
    </location>
</feature>
<dbReference type="Pfam" id="PF13188">
    <property type="entry name" value="PAS_8"/>
    <property type="match status" value="1"/>
</dbReference>
<evidence type="ECO:0000313" key="10">
    <source>
        <dbReference type="EMBL" id="QDV32469.1"/>
    </source>
</evidence>
<dbReference type="Proteomes" id="UP000317835">
    <property type="component" value="Chromosome"/>
</dbReference>
<dbReference type="Pfam" id="PF00512">
    <property type="entry name" value="HisKA"/>
    <property type="match status" value="1"/>
</dbReference>
<dbReference type="Gene3D" id="3.30.450.20">
    <property type="entry name" value="PAS domain"/>
    <property type="match status" value="1"/>
</dbReference>
<sequence length="748" mass="79979">MPTEHALDGLGRLFQANPASVPFLLASAVSAWAAWLVWRRREEPTAPPLLATLLAEVFWAGCEGIEALLVDPAAQVVLYSLKIASVALVAPSILIFVLEYTGTGAGTSPRFVAGVYFVPAVVIGLLATNRHHGMMFERFGETEVRGFVLMDPVYGDAFWGHMVYAYALLALSAGLLAHASTRLSGLLRVQVLMVMIGVLTPFLTNVADMMGLLPEPYRQYDLTAAVFGMTGMLGLFALNRFHLVDVAPVRFARIVQEMLDAIIVLDAGGRVVGVNRAALRLIGKDEGRVIGRGVEALPSWLGLSGRGAPEEDGAELAFEVTSGDAPGATFDVRISRMTRGRSWSQLVVIRDISEKARADAERTARIAAEQANQAKDAFLAKLSHELRTPLTPVLATVSTELDHGPVPEDLRASLELIRRNVLLEARLVDDLLDLSRITMGKLRLSLSPVDVHSVLRRAVDLCKDGIRDAGMFVVEELDASRPHVLGDATRLQQVFWNLISNACRASPPGSRLTLRTSDREGELVAIEFRDEGTGIASDHLETIFDSFAQGDPSQGRGSPGLGLGLSIGRSIVDAHGGRLVAESPGPGRGATFRVELRSVPEPAAPALPLTPTGDPSNRPGPGGDGRGACSVLLVEDNRDSLRALSRSLGRLGYSVRTADSFRSALRAAGEGGYDVLVSDLELGDGSGLDLLQQLGTDRSAPAIALTGYGTEEDRARCLSAGFDLHMVKPVVAAQLDEAIRSVLPTRGE</sequence>
<dbReference type="InterPro" id="IPR036097">
    <property type="entry name" value="HisK_dim/P_sf"/>
</dbReference>
<feature type="transmembrane region" description="Helical" evidence="6">
    <location>
        <begin position="110"/>
        <end position="128"/>
    </location>
</feature>
<evidence type="ECO:0000256" key="4">
    <source>
        <dbReference type="PROSITE-ProRule" id="PRU00169"/>
    </source>
</evidence>
<organism evidence="10 11">
    <name type="scientific">Tautonia plasticadhaerens</name>
    <dbReference type="NCBI Taxonomy" id="2527974"/>
    <lineage>
        <taxon>Bacteria</taxon>
        <taxon>Pseudomonadati</taxon>
        <taxon>Planctomycetota</taxon>
        <taxon>Planctomycetia</taxon>
        <taxon>Isosphaerales</taxon>
        <taxon>Isosphaeraceae</taxon>
        <taxon>Tautonia</taxon>
    </lineage>
</organism>
<protein>
    <recommendedName>
        <fullName evidence="2">histidine kinase</fullName>
        <ecNumber evidence="2">2.7.13.3</ecNumber>
    </recommendedName>
</protein>
<dbReference type="InterPro" id="IPR011006">
    <property type="entry name" value="CheY-like_superfamily"/>
</dbReference>